<dbReference type="EMBL" id="MN326803">
    <property type="protein sequence ID" value="QHI08140.1"/>
    <property type="molecule type" value="Genomic_DNA"/>
</dbReference>
<reference evidence="19" key="2">
    <citation type="submission" date="2019-08" db="EMBL/GenBank/DDBJ databases">
        <authorList>
            <person name="Jing R."/>
        </authorList>
    </citation>
    <scope>NUCLEOTIDE SEQUENCE</scope>
    <source>
        <strain evidence="19">ZSZ1</strain>
    </source>
</reference>
<feature type="domain" description="Plastocyanin-like" evidence="17">
    <location>
        <begin position="436"/>
        <end position="566"/>
    </location>
</feature>
<proteinExistence type="inferred from homology"/>
<evidence type="ECO:0000256" key="4">
    <source>
        <dbReference type="ARBA" id="ARBA00012297"/>
    </source>
</evidence>
<comment type="function">
    <text evidence="14">Lignin degradation and detoxification of lignin-derived products.</text>
</comment>
<evidence type="ECO:0000256" key="13">
    <source>
        <dbReference type="ARBA" id="ARBA00023185"/>
    </source>
</evidence>
<dbReference type="GO" id="GO:0048046">
    <property type="term" value="C:apoplast"/>
    <property type="evidence" value="ECO:0007669"/>
    <property type="project" value="UniProtKB-SubCell"/>
</dbReference>
<feature type="domain" description="Plastocyanin-like" evidence="18">
    <location>
        <begin position="43"/>
        <end position="155"/>
    </location>
</feature>
<dbReference type="PANTHER" id="PTHR11709:SF474">
    <property type="entry name" value="LACCASE"/>
    <property type="match status" value="1"/>
</dbReference>
<dbReference type="InterPro" id="IPR017761">
    <property type="entry name" value="Laccase"/>
</dbReference>
<comment type="subcellular location">
    <subcellularLocation>
        <location evidence="2 14">Secreted</location>
        <location evidence="2 14">Extracellular space</location>
        <location evidence="2 14">Apoplast</location>
    </subcellularLocation>
</comment>
<dbReference type="FunFam" id="2.60.40.420:FF:000049">
    <property type="entry name" value="Laccase"/>
    <property type="match status" value="1"/>
</dbReference>
<dbReference type="EC" id="1.10.3.2" evidence="4 14"/>
<evidence type="ECO:0000313" key="19">
    <source>
        <dbReference type="EMBL" id="QHI08140.1"/>
    </source>
</evidence>
<evidence type="ECO:0000256" key="7">
    <source>
        <dbReference type="ARBA" id="ARBA00022723"/>
    </source>
</evidence>
<evidence type="ECO:0000256" key="8">
    <source>
        <dbReference type="ARBA" id="ARBA00022729"/>
    </source>
</evidence>
<dbReference type="SUPFAM" id="SSF49503">
    <property type="entry name" value="Cupredoxins"/>
    <property type="match status" value="3"/>
</dbReference>
<evidence type="ECO:0000256" key="3">
    <source>
        <dbReference type="ARBA" id="ARBA00010609"/>
    </source>
</evidence>
<keyword evidence="15" id="KW-0472">Membrane</keyword>
<evidence type="ECO:0000256" key="5">
    <source>
        <dbReference type="ARBA" id="ARBA00022523"/>
    </source>
</evidence>
<dbReference type="CDD" id="cd13849">
    <property type="entry name" value="CuRO_1_LCC_plant"/>
    <property type="match status" value="1"/>
</dbReference>
<dbReference type="InterPro" id="IPR033138">
    <property type="entry name" value="Cu_oxidase_CS"/>
</dbReference>
<organism evidence="19">
    <name type="scientific">Boehmeria nivea</name>
    <name type="common">Chinese grass</name>
    <name type="synonym">Urtica nivea</name>
    <dbReference type="NCBI Taxonomy" id="83906"/>
    <lineage>
        <taxon>Eukaryota</taxon>
        <taxon>Viridiplantae</taxon>
        <taxon>Streptophyta</taxon>
        <taxon>Embryophyta</taxon>
        <taxon>Tracheophyta</taxon>
        <taxon>Spermatophyta</taxon>
        <taxon>Magnoliopsida</taxon>
        <taxon>eudicotyledons</taxon>
        <taxon>Gunneridae</taxon>
        <taxon>Pentapetalae</taxon>
        <taxon>rosids</taxon>
        <taxon>fabids</taxon>
        <taxon>Rosales</taxon>
        <taxon>Urticaceae</taxon>
        <taxon>Boehmeria</taxon>
    </lineage>
</organism>
<keyword evidence="6 14" id="KW-0964">Secreted</keyword>
<dbReference type="GO" id="GO:0052716">
    <property type="term" value="F:hydroquinone:oxygen oxidoreductase activity"/>
    <property type="evidence" value="ECO:0007669"/>
    <property type="project" value="UniProtKB-EC"/>
</dbReference>
<dbReference type="Gene3D" id="2.60.40.420">
    <property type="entry name" value="Cupredoxins - blue copper proteins"/>
    <property type="match status" value="3"/>
</dbReference>
<keyword evidence="7 14" id="KW-0479">Metal-binding</keyword>
<dbReference type="InterPro" id="IPR034285">
    <property type="entry name" value="CuRO_2_LCC"/>
</dbReference>
<name>A0A6B9S3G7_BOENI</name>
<accession>A0A6B9S3G7</accession>
<dbReference type="InterPro" id="IPR011707">
    <property type="entry name" value="Cu-oxidase-like_N"/>
</dbReference>
<comment type="cofactor">
    <cofactor evidence="14">
        <name>Cu cation</name>
        <dbReference type="ChEBI" id="CHEBI:23378"/>
    </cofactor>
    <text evidence="14">Binds 4 Cu cations per monomer.</text>
</comment>
<feature type="transmembrane region" description="Helical" evidence="15">
    <location>
        <begin position="12"/>
        <end position="34"/>
    </location>
</feature>
<comment type="catalytic activity">
    <reaction evidence="1 14">
        <text>4 hydroquinone + O2 = 4 benzosemiquinone + 2 H2O</text>
        <dbReference type="Rhea" id="RHEA:11276"/>
        <dbReference type="ChEBI" id="CHEBI:15377"/>
        <dbReference type="ChEBI" id="CHEBI:15379"/>
        <dbReference type="ChEBI" id="CHEBI:17594"/>
        <dbReference type="ChEBI" id="CHEBI:17977"/>
        <dbReference type="EC" id="1.10.3.2"/>
    </reaction>
</comment>
<dbReference type="CDD" id="cd13875">
    <property type="entry name" value="CuRO_2_LCC_plant"/>
    <property type="match status" value="1"/>
</dbReference>
<keyword evidence="8" id="KW-0732">Signal</keyword>
<dbReference type="InterPro" id="IPR011706">
    <property type="entry name" value="Cu-oxidase_C"/>
</dbReference>
<evidence type="ECO:0000256" key="2">
    <source>
        <dbReference type="ARBA" id="ARBA00004271"/>
    </source>
</evidence>
<evidence type="ECO:0000256" key="15">
    <source>
        <dbReference type="SAM" id="Phobius"/>
    </source>
</evidence>
<dbReference type="Pfam" id="PF07731">
    <property type="entry name" value="Cu-oxidase_2"/>
    <property type="match status" value="1"/>
</dbReference>
<protein>
    <recommendedName>
        <fullName evidence="4 14">Laccase</fullName>
        <ecNumber evidence="4 14">1.10.3.2</ecNumber>
    </recommendedName>
    <alternativeName>
        <fullName evidence="14">Benzenediol:oxygen oxidoreductase</fullName>
    </alternativeName>
    <alternativeName>
        <fullName evidence="14">Diphenol oxidase</fullName>
    </alternativeName>
    <alternativeName>
        <fullName evidence="14">Urishiol oxidase</fullName>
    </alternativeName>
</protein>
<dbReference type="InterPro" id="IPR034288">
    <property type="entry name" value="CuRO_1_LCC"/>
</dbReference>
<dbReference type="FunFam" id="2.60.40.420:FF:000053">
    <property type="entry name" value="Laccase"/>
    <property type="match status" value="1"/>
</dbReference>
<reference evidence="19" key="1">
    <citation type="journal article" date="2019" name="Genes (Basel)">
        <title>Integration of Quantitative Trait Loci Mapping and Expression Profiling Analysis to Identify Genes Potentially Involved in Ramie Fiber Lignin Biosynthesis.</title>
        <authorList>
            <person name="Chen J."/>
            <person name="Rao J."/>
            <person name="Wang Y."/>
            <person name="Zeng Z."/>
            <person name="Liu F."/>
            <person name="Tang Y."/>
            <person name="Chen X."/>
            <person name="Liu C."/>
            <person name="Liu T."/>
        </authorList>
    </citation>
    <scope>NUCLEOTIDE SEQUENCE</scope>
    <source>
        <strain evidence="19">ZSZ1</strain>
    </source>
</reference>
<dbReference type="InterPro" id="IPR045087">
    <property type="entry name" value="Cu-oxidase_fam"/>
</dbReference>
<dbReference type="InterPro" id="IPR002355">
    <property type="entry name" value="Cu_oxidase_Cu_BS"/>
</dbReference>
<evidence type="ECO:0000259" key="18">
    <source>
        <dbReference type="Pfam" id="PF07732"/>
    </source>
</evidence>
<evidence type="ECO:0000256" key="12">
    <source>
        <dbReference type="ARBA" id="ARBA00023180"/>
    </source>
</evidence>
<keyword evidence="9 14" id="KW-0677">Repeat</keyword>
<dbReference type="InterPro" id="IPR001117">
    <property type="entry name" value="Cu-oxidase_2nd"/>
</dbReference>
<keyword evidence="13 14" id="KW-0439">Lignin degradation</keyword>
<evidence type="ECO:0000256" key="11">
    <source>
        <dbReference type="ARBA" id="ARBA00023008"/>
    </source>
</evidence>
<keyword evidence="11 14" id="KW-0186">Copper</keyword>
<evidence type="ECO:0000256" key="9">
    <source>
        <dbReference type="ARBA" id="ARBA00022737"/>
    </source>
</evidence>
<keyword evidence="5 14" id="KW-0052">Apoplast</keyword>
<evidence type="ECO:0000256" key="6">
    <source>
        <dbReference type="ARBA" id="ARBA00022525"/>
    </source>
</evidence>
<sequence length="584" mass="64713">MGVLDHLSSPSFLKVFLFYFITIAFIPEHAFAGITRHYKFEIKLQNVTRLCHTKSVVTVNGQFPGPRIIAREGDRLLIKVVNHVQNNISIHWHGIRQLQTGWADGPAYVTQCPIQTGQSYVYNYTIVGQRGTLFWHAHISWLRSTVYGPIVILPKRGVPYPFTKPFKEVPIIFGEWWNADPEAVISQALQTGGGPNVSDAYTINGLPGPLYNCSAKDTFKLKVKPGKTYLLRLINAALNDQLFFSIANHTLKVVEADAIYVKPFDTDTILISPGQTTNVLLKTKPKFPNATFLMTARPYVTGLGTFDNSTVAGILEYEFLSKAPHSKLPMKKLQLFKPTLPALNDTASATKFTSKLRSLANAQFPANVPQKVDKHFFFTIGLGTNPCQRNKTCQGPTNATRFSASVNNISFALPTTALLQAHFSGQSNGVYSPDFPTSPLIPFNYTGNPPNNTNVNNGTKLVVLPFNTSVELVMQDTSILGAESHPLHLHGFNFFVVGRGFGNFDPNSDPAKYNLVDPIERNTVNVPSGGWVAIRFLADNPGVWFMHCHLEVHTSWGLRMAWLVLDGKLPNQKLLPPPADLPKC</sequence>
<evidence type="ECO:0000259" key="16">
    <source>
        <dbReference type="Pfam" id="PF00394"/>
    </source>
</evidence>
<dbReference type="FunFam" id="2.60.40.420:FF:000062">
    <property type="entry name" value="Laccase"/>
    <property type="match status" value="1"/>
</dbReference>
<evidence type="ECO:0000256" key="10">
    <source>
        <dbReference type="ARBA" id="ARBA00023002"/>
    </source>
</evidence>
<keyword evidence="10 14" id="KW-0560">Oxidoreductase</keyword>
<dbReference type="Pfam" id="PF07732">
    <property type="entry name" value="Cu-oxidase_3"/>
    <property type="match status" value="1"/>
</dbReference>
<dbReference type="GO" id="GO:0046274">
    <property type="term" value="P:lignin catabolic process"/>
    <property type="evidence" value="ECO:0007669"/>
    <property type="project" value="UniProtKB-KW"/>
</dbReference>
<dbReference type="CDD" id="cd13897">
    <property type="entry name" value="CuRO_3_LCC_plant"/>
    <property type="match status" value="1"/>
</dbReference>
<keyword evidence="15" id="KW-0812">Transmembrane</keyword>
<dbReference type="PROSITE" id="PS00080">
    <property type="entry name" value="MULTICOPPER_OXIDASE2"/>
    <property type="match status" value="1"/>
</dbReference>
<dbReference type="GO" id="GO:0005507">
    <property type="term" value="F:copper ion binding"/>
    <property type="evidence" value="ECO:0007669"/>
    <property type="project" value="InterPro"/>
</dbReference>
<dbReference type="NCBIfam" id="TIGR03389">
    <property type="entry name" value="laccase"/>
    <property type="match status" value="1"/>
</dbReference>
<evidence type="ECO:0000256" key="1">
    <source>
        <dbReference type="ARBA" id="ARBA00000349"/>
    </source>
</evidence>
<comment type="similarity">
    <text evidence="3 14">Belongs to the multicopper oxidase family.</text>
</comment>
<feature type="domain" description="Plastocyanin-like" evidence="16">
    <location>
        <begin position="168"/>
        <end position="318"/>
    </location>
</feature>
<evidence type="ECO:0000259" key="17">
    <source>
        <dbReference type="Pfam" id="PF07731"/>
    </source>
</evidence>
<evidence type="ECO:0000256" key="14">
    <source>
        <dbReference type="RuleBase" id="RU361119"/>
    </source>
</evidence>
<dbReference type="PROSITE" id="PS00079">
    <property type="entry name" value="MULTICOPPER_OXIDASE1"/>
    <property type="match status" value="1"/>
</dbReference>
<dbReference type="InterPro" id="IPR008972">
    <property type="entry name" value="Cupredoxin"/>
</dbReference>
<dbReference type="InterPro" id="IPR034289">
    <property type="entry name" value="CuRO_3_LCC"/>
</dbReference>
<dbReference type="PANTHER" id="PTHR11709">
    <property type="entry name" value="MULTI-COPPER OXIDASE"/>
    <property type="match status" value="1"/>
</dbReference>
<dbReference type="AlphaFoldDB" id="A0A6B9S3G7"/>
<dbReference type="Pfam" id="PF00394">
    <property type="entry name" value="Cu-oxidase"/>
    <property type="match status" value="1"/>
</dbReference>
<keyword evidence="12" id="KW-0325">Glycoprotein</keyword>
<keyword evidence="15" id="KW-1133">Transmembrane helix</keyword>